<feature type="domain" description="RRM" evidence="4">
    <location>
        <begin position="87"/>
        <end position="164"/>
    </location>
</feature>
<dbReference type="EMBL" id="CM000880">
    <property type="protein sequence ID" value="KQK20293.1"/>
    <property type="molecule type" value="Genomic_DNA"/>
</dbReference>
<dbReference type="InterPro" id="IPR051229">
    <property type="entry name" value="ALYREF_mRNA_export"/>
</dbReference>
<dbReference type="GO" id="GO:0006406">
    <property type="term" value="P:mRNA export from nucleus"/>
    <property type="evidence" value="ECO:0000318"/>
    <property type="project" value="GO_Central"/>
</dbReference>
<dbReference type="Gramene" id="KQK20293">
    <property type="protein sequence ID" value="KQK20293"/>
    <property type="gene ID" value="BRADI_1g53620v3"/>
</dbReference>
<dbReference type="GO" id="GO:0003729">
    <property type="term" value="F:mRNA binding"/>
    <property type="evidence" value="ECO:0000318"/>
    <property type="project" value="GO_Central"/>
</dbReference>
<dbReference type="InterPro" id="IPR035979">
    <property type="entry name" value="RBD_domain_sf"/>
</dbReference>
<reference evidence="5 6" key="1">
    <citation type="journal article" date="2010" name="Nature">
        <title>Genome sequencing and analysis of the model grass Brachypodium distachyon.</title>
        <authorList>
            <consortium name="International Brachypodium Initiative"/>
        </authorList>
    </citation>
    <scope>NUCLEOTIDE SEQUENCE [LARGE SCALE GENOMIC DNA]</scope>
    <source>
        <strain evidence="5 6">Bd21</strain>
    </source>
</reference>
<accession>A0A0Q3HCL6</accession>
<dbReference type="SUPFAM" id="SSF54928">
    <property type="entry name" value="RNA-binding domain, RBD"/>
    <property type="match status" value="1"/>
</dbReference>
<reference evidence="5" key="2">
    <citation type="submission" date="2017-06" db="EMBL/GenBank/DDBJ databases">
        <title>WGS assembly of Brachypodium distachyon.</title>
        <authorList>
            <consortium name="The International Brachypodium Initiative"/>
            <person name="Lucas S."/>
            <person name="Harmon-Smith M."/>
            <person name="Lail K."/>
            <person name="Tice H."/>
            <person name="Grimwood J."/>
            <person name="Bruce D."/>
            <person name="Barry K."/>
            <person name="Shu S."/>
            <person name="Lindquist E."/>
            <person name="Wang M."/>
            <person name="Pitluck S."/>
            <person name="Vogel J.P."/>
            <person name="Garvin D.F."/>
            <person name="Mockler T.C."/>
            <person name="Schmutz J."/>
            <person name="Rokhsar D."/>
            <person name="Bevan M.W."/>
        </authorList>
    </citation>
    <scope>NUCLEOTIDE SEQUENCE</scope>
    <source>
        <strain evidence="5">Bd21</strain>
    </source>
</reference>
<feature type="region of interest" description="Disordered" evidence="3">
    <location>
        <begin position="182"/>
        <end position="252"/>
    </location>
</feature>
<reference evidence="6" key="3">
    <citation type="submission" date="2018-08" db="UniProtKB">
        <authorList>
            <consortium name="EnsemblPlants"/>
        </authorList>
    </citation>
    <scope>IDENTIFICATION</scope>
    <source>
        <strain evidence="6">cv. Bd21</strain>
    </source>
</reference>
<dbReference type="GO" id="GO:0005634">
    <property type="term" value="C:nucleus"/>
    <property type="evidence" value="ECO:0000318"/>
    <property type="project" value="GO_Central"/>
</dbReference>
<organism evidence="5">
    <name type="scientific">Brachypodium distachyon</name>
    <name type="common">Purple false brome</name>
    <name type="synonym">Trachynia distachya</name>
    <dbReference type="NCBI Taxonomy" id="15368"/>
    <lineage>
        <taxon>Eukaryota</taxon>
        <taxon>Viridiplantae</taxon>
        <taxon>Streptophyta</taxon>
        <taxon>Embryophyta</taxon>
        <taxon>Tracheophyta</taxon>
        <taxon>Spermatophyta</taxon>
        <taxon>Magnoliopsida</taxon>
        <taxon>Liliopsida</taxon>
        <taxon>Poales</taxon>
        <taxon>Poaceae</taxon>
        <taxon>BOP clade</taxon>
        <taxon>Pooideae</taxon>
        <taxon>Stipodae</taxon>
        <taxon>Brachypodieae</taxon>
        <taxon>Brachypodium</taxon>
    </lineage>
</organism>
<evidence type="ECO:0000313" key="6">
    <source>
        <dbReference type="EnsemblPlants" id="KQK20293"/>
    </source>
</evidence>
<feature type="region of interest" description="Disordered" evidence="3">
    <location>
        <begin position="1"/>
        <end position="50"/>
    </location>
</feature>
<feature type="compositionally biased region" description="Pro residues" evidence="3">
    <location>
        <begin position="33"/>
        <end position="47"/>
    </location>
</feature>
<dbReference type="AlphaFoldDB" id="A0A0Q3HCL6"/>
<dbReference type="EnsemblPlants" id="KQK20293">
    <property type="protein sequence ID" value="KQK20293"/>
    <property type="gene ID" value="BRADI_1g53620v3"/>
</dbReference>
<gene>
    <name evidence="6" type="primary">LOC100820831</name>
    <name evidence="5" type="ORF">BRADI_1g53620v3</name>
</gene>
<keyword evidence="1 2" id="KW-0694">RNA-binding</keyword>
<protein>
    <recommendedName>
        <fullName evidence="4">RRM domain-containing protein</fullName>
    </recommendedName>
</protein>
<dbReference type="KEGG" id="bdi:100820831"/>
<dbReference type="PANTHER" id="PTHR19965">
    <property type="entry name" value="RNA AND EXPORT FACTOR BINDING PROTEIN"/>
    <property type="match status" value="1"/>
</dbReference>
<dbReference type="SMART" id="SM00360">
    <property type="entry name" value="RRM"/>
    <property type="match status" value="1"/>
</dbReference>
<dbReference type="Proteomes" id="UP000008810">
    <property type="component" value="Chromosome 1"/>
</dbReference>
<dbReference type="FunCoup" id="A0A0Q3HCL6">
    <property type="interactions" value="936"/>
</dbReference>
<proteinExistence type="predicted"/>
<evidence type="ECO:0000256" key="3">
    <source>
        <dbReference type="SAM" id="MobiDB-lite"/>
    </source>
</evidence>
<dbReference type="InterPro" id="IPR012677">
    <property type="entry name" value="Nucleotide-bd_a/b_plait_sf"/>
</dbReference>
<dbReference type="PANTHER" id="PTHR19965:SF26">
    <property type="entry name" value="OS07G0237100 PROTEIN"/>
    <property type="match status" value="1"/>
</dbReference>
<dbReference type="Gene3D" id="3.30.70.330">
    <property type="match status" value="1"/>
</dbReference>
<dbReference type="SMART" id="SM01218">
    <property type="entry name" value="FoP_duplication"/>
    <property type="match status" value="1"/>
</dbReference>
<dbReference type="CDD" id="cd12680">
    <property type="entry name" value="RRM_THOC4"/>
    <property type="match status" value="1"/>
</dbReference>
<dbReference type="ExpressionAtlas" id="A0A0Q3HCL6">
    <property type="expression patterns" value="baseline"/>
</dbReference>
<dbReference type="Pfam" id="PF00076">
    <property type="entry name" value="RRM_1"/>
    <property type="match status" value="1"/>
</dbReference>
<dbReference type="InterPro" id="IPR025715">
    <property type="entry name" value="FoP_C"/>
</dbReference>
<evidence type="ECO:0000313" key="5">
    <source>
        <dbReference type="EMBL" id="KQK20293.1"/>
    </source>
</evidence>
<dbReference type="GeneID" id="100820831"/>
<dbReference type="STRING" id="15368.A0A0Q3HCL6"/>
<evidence type="ECO:0000313" key="7">
    <source>
        <dbReference type="Proteomes" id="UP000008810"/>
    </source>
</evidence>
<dbReference type="OrthoDB" id="1049195at2759"/>
<dbReference type="RefSeq" id="XP_010228209.1">
    <property type="nucleotide sequence ID" value="XM_010229907.2"/>
</dbReference>
<feature type="compositionally biased region" description="Gly residues" evidence="3">
    <location>
        <begin position="220"/>
        <end position="233"/>
    </location>
</feature>
<dbReference type="PROSITE" id="PS50102">
    <property type="entry name" value="RRM"/>
    <property type="match status" value="1"/>
</dbReference>
<sequence>MSSGLDMSLDDLIKQSKSKPKASSAFSSGPTRRAPPPARAMPYPPVAPKAAAAADSPYGVYSEHVAAMAASSPPSVLAAPRVLETGTKLHISNLKPSVTVEDVQELFSEVGELKRYSVNYDKDGKSQGSAEVVFARKVDALDAIERYNGVLLDGKPMEIELVGSKSEPPSTAPLKYNRAFPNYNAIPNSVPQRGGPRGQYHGNGRPGGSGGQRGIHPGNGRPGNTGQGGGGRGQARARGHDRNRVQASAADLDAELEKYHAAAGKQK</sequence>
<evidence type="ECO:0000259" key="4">
    <source>
        <dbReference type="PROSITE" id="PS50102"/>
    </source>
</evidence>
<evidence type="ECO:0000256" key="1">
    <source>
        <dbReference type="ARBA" id="ARBA00022884"/>
    </source>
</evidence>
<feature type="compositionally biased region" description="Gly residues" evidence="3">
    <location>
        <begin position="204"/>
        <end position="213"/>
    </location>
</feature>
<dbReference type="InterPro" id="IPR000504">
    <property type="entry name" value="RRM_dom"/>
</dbReference>
<keyword evidence="7" id="KW-1185">Reference proteome</keyword>
<name>A0A0Q3HCL6_BRADI</name>
<feature type="compositionally biased region" description="Low complexity" evidence="3">
    <location>
        <begin position="21"/>
        <end position="32"/>
    </location>
</feature>
<evidence type="ECO:0000256" key="2">
    <source>
        <dbReference type="PROSITE-ProRule" id="PRU00176"/>
    </source>
</evidence>